<dbReference type="CDD" id="cd07363">
    <property type="entry name" value="45_DOPA_Dioxygenase"/>
    <property type="match status" value="1"/>
</dbReference>
<dbReference type="Pfam" id="PF02900">
    <property type="entry name" value="LigB"/>
    <property type="match status" value="1"/>
</dbReference>
<dbReference type="PIRSF" id="PIRSF006157">
    <property type="entry name" value="Doxgns_DODA"/>
    <property type="match status" value="1"/>
</dbReference>
<dbReference type="SUPFAM" id="SSF53213">
    <property type="entry name" value="LigB-like"/>
    <property type="match status" value="1"/>
</dbReference>
<feature type="domain" description="Extradiol ring-cleavage dioxygenase class III enzyme subunit B" evidence="6">
    <location>
        <begin position="24"/>
        <end position="252"/>
    </location>
</feature>
<dbReference type="EMBL" id="CP157355">
    <property type="protein sequence ID" value="XBL99730.1"/>
    <property type="molecule type" value="Genomic_DNA"/>
</dbReference>
<dbReference type="PANTHER" id="PTHR30096:SF0">
    <property type="entry name" value="4,5-DOPA DIOXYGENASE EXTRADIOL-LIKE PROTEIN"/>
    <property type="match status" value="1"/>
</dbReference>
<organism evidence="7">
    <name type="scientific">Chitinibacter mangrovi</name>
    <dbReference type="NCBI Taxonomy" id="3153927"/>
    <lineage>
        <taxon>Bacteria</taxon>
        <taxon>Pseudomonadati</taxon>
        <taxon>Pseudomonadota</taxon>
        <taxon>Betaproteobacteria</taxon>
        <taxon>Neisseriales</taxon>
        <taxon>Chitinibacteraceae</taxon>
        <taxon>Chitinibacter</taxon>
    </lineage>
</organism>
<dbReference type="GO" id="GO:0008270">
    <property type="term" value="F:zinc ion binding"/>
    <property type="evidence" value="ECO:0007669"/>
    <property type="project" value="InterPro"/>
</dbReference>
<accession>A0AAU7F7D0</accession>
<dbReference type="Gene3D" id="3.40.830.10">
    <property type="entry name" value="LigB-like"/>
    <property type="match status" value="1"/>
</dbReference>
<dbReference type="KEGG" id="cmav:ABHF33_11725"/>
<dbReference type="AlphaFoldDB" id="A0AAU7F7D0"/>
<comment type="similarity">
    <text evidence="2">Belongs to the DODA-type extradiol aromatic ring-opening dioxygenase family.</text>
</comment>
<evidence type="ECO:0000256" key="1">
    <source>
        <dbReference type="ARBA" id="ARBA00001947"/>
    </source>
</evidence>
<evidence type="ECO:0000256" key="4">
    <source>
        <dbReference type="ARBA" id="ARBA00022833"/>
    </source>
</evidence>
<keyword evidence="5 7" id="KW-0560">Oxidoreductase</keyword>
<evidence type="ECO:0000313" key="7">
    <source>
        <dbReference type="EMBL" id="XBL99730.1"/>
    </source>
</evidence>
<evidence type="ECO:0000256" key="2">
    <source>
        <dbReference type="ARBA" id="ARBA00007581"/>
    </source>
</evidence>
<keyword evidence="7" id="KW-0223">Dioxygenase</keyword>
<evidence type="ECO:0000259" key="6">
    <source>
        <dbReference type="Pfam" id="PF02900"/>
    </source>
</evidence>
<keyword evidence="4" id="KW-0862">Zinc</keyword>
<sequence length="277" mass="30521">MRKFRSLFISHGAPSTVIDDIPARHFLEQLGQTMPRPRAIVLISAHNIARKTVVGTAAQWQEWHDFGGFAPELYQMQYRPNGAPELAVQIAQALAADGQDVAISDDPALDHGAWVPLKLIYPQADVPLVTISLSQGMDNAAHWGLDNAAHWRLGERLGQVLPDDVLLMTSGSITHNLRDAFSRMQSDTGEYTVEQYASEFIAGSYVALNTQGKAFWLDWQNRLRHARRAHPTPEHFLPLLIARAAAGIDGEAPSVTPLHQSIELGVLGMDVIGLNWS</sequence>
<name>A0AAU7F7D0_9NEIS</name>
<reference evidence="7" key="1">
    <citation type="submission" date="2024-05" db="EMBL/GenBank/DDBJ databases">
        <authorList>
            <person name="Yang L."/>
            <person name="Pan L."/>
        </authorList>
    </citation>
    <scope>NUCLEOTIDE SEQUENCE</scope>
    <source>
        <strain evidence="7">FCG-7</strain>
    </source>
</reference>
<dbReference type="RefSeq" id="WP_348944135.1">
    <property type="nucleotide sequence ID" value="NZ_CP157355.1"/>
</dbReference>
<proteinExistence type="inferred from homology"/>
<evidence type="ECO:0000256" key="5">
    <source>
        <dbReference type="ARBA" id="ARBA00023002"/>
    </source>
</evidence>
<dbReference type="EC" id="1.13.-.-" evidence="7"/>
<protein>
    <submittedName>
        <fullName evidence="7">Class III extradiol ring-cleavage dioxygenase</fullName>
        <ecNumber evidence="7">1.13.-.-</ecNumber>
    </submittedName>
</protein>
<dbReference type="GO" id="GO:0016702">
    <property type="term" value="F:oxidoreductase activity, acting on single donors with incorporation of molecular oxygen, incorporation of two atoms of oxygen"/>
    <property type="evidence" value="ECO:0007669"/>
    <property type="project" value="UniProtKB-ARBA"/>
</dbReference>
<evidence type="ECO:0000256" key="3">
    <source>
        <dbReference type="ARBA" id="ARBA00022723"/>
    </source>
</evidence>
<comment type="cofactor">
    <cofactor evidence="1">
        <name>Zn(2+)</name>
        <dbReference type="ChEBI" id="CHEBI:29105"/>
    </cofactor>
</comment>
<dbReference type="PANTHER" id="PTHR30096">
    <property type="entry name" value="4,5-DOPA DIOXYGENASE EXTRADIOL-LIKE PROTEIN"/>
    <property type="match status" value="1"/>
</dbReference>
<dbReference type="GO" id="GO:0008198">
    <property type="term" value="F:ferrous iron binding"/>
    <property type="evidence" value="ECO:0007669"/>
    <property type="project" value="InterPro"/>
</dbReference>
<dbReference type="InterPro" id="IPR014436">
    <property type="entry name" value="Extradiol_dOase_DODA"/>
</dbReference>
<gene>
    <name evidence="7" type="ORF">ABHF33_11725</name>
</gene>
<keyword evidence="3" id="KW-0479">Metal-binding</keyword>
<dbReference type="InterPro" id="IPR004183">
    <property type="entry name" value="Xdiol_dOase_suB"/>
</dbReference>